<sequence length="128" mass="15111">MKRLYEKLYYRLYKLMMLIERDKNATHLSAILLFSAIQLQNLFLFMLILMYFGLFNAGINIEHGEVLFFLFGIGVIFCNWMMIIKNGEYKKIIERENQNGYRISSLIIDSMMGMSLILLFVFARLVDG</sequence>
<keyword evidence="1" id="KW-0472">Membrane</keyword>
<dbReference type="RefSeq" id="WP_146801366.1">
    <property type="nucleotide sequence ID" value="NZ_VOLP01000067.1"/>
</dbReference>
<comment type="caution">
    <text evidence="3">The sequence shown here is derived from an EMBL/GenBank/DDBJ whole genome shotgun (WGS) entry which is preliminary data.</text>
</comment>
<feature type="transmembrane region" description="Helical" evidence="1">
    <location>
        <begin position="105"/>
        <end position="126"/>
    </location>
</feature>
<reference evidence="3 5" key="1">
    <citation type="submission" date="2019-07" db="EMBL/GenBank/DDBJ databases">
        <title>Genomes of sea-ice associated Colwellia species.</title>
        <authorList>
            <person name="Bowman J.P."/>
        </authorList>
    </citation>
    <scope>NUCLEOTIDE SEQUENCE [LARGE SCALE GENOMIC DNA]</scope>
    <source>
        <strain evidence="2 4">ACAM 607</strain>
        <strain evidence="3 5">IC036</strain>
    </source>
</reference>
<evidence type="ECO:0000313" key="5">
    <source>
        <dbReference type="Proteomes" id="UP000321917"/>
    </source>
</evidence>
<organism evidence="3 5">
    <name type="scientific">Colwellia hornerae</name>
    <dbReference type="NCBI Taxonomy" id="89402"/>
    <lineage>
        <taxon>Bacteria</taxon>
        <taxon>Pseudomonadati</taxon>
        <taxon>Pseudomonadota</taxon>
        <taxon>Gammaproteobacteria</taxon>
        <taxon>Alteromonadales</taxon>
        <taxon>Colwelliaceae</taxon>
        <taxon>Colwellia</taxon>
    </lineage>
</organism>
<dbReference type="Proteomes" id="UP000321917">
    <property type="component" value="Unassembled WGS sequence"/>
</dbReference>
<keyword evidence="1" id="KW-1133">Transmembrane helix</keyword>
<feature type="transmembrane region" description="Helical" evidence="1">
    <location>
        <begin position="31"/>
        <end position="54"/>
    </location>
</feature>
<keyword evidence="1" id="KW-0812">Transmembrane</keyword>
<evidence type="ECO:0000256" key="1">
    <source>
        <dbReference type="SAM" id="Phobius"/>
    </source>
</evidence>
<evidence type="ECO:0000313" key="2">
    <source>
        <dbReference type="EMBL" id="TWX53170.1"/>
    </source>
</evidence>
<evidence type="ECO:0000313" key="3">
    <source>
        <dbReference type="EMBL" id="TWX62217.1"/>
    </source>
</evidence>
<dbReference type="AlphaFoldDB" id="A0A5C6Q271"/>
<dbReference type="EMBL" id="VOLQ01000096">
    <property type="protein sequence ID" value="TWX62217.1"/>
    <property type="molecule type" value="Genomic_DNA"/>
</dbReference>
<evidence type="ECO:0000313" key="4">
    <source>
        <dbReference type="Proteomes" id="UP000321525"/>
    </source>
</evidence>
<name>A0A5C6Q271_9GAMM</name>
<accession>A0A5C6Q271</accession>
<protein>
    <submittedName>
        <fullName evidence="3">Uncharacterized protein</fullName>
    </submittedName>
</protein>
<proteinExistence type="predicted"/>
<keyword evidence="4" id="KW-1185">Reference proteome</keyword>
<feature type="transmembrane region" description="Helical" evidence="1">
    <location>
        <begin position="66"/>
        <end position="84"/>
    </location>
</feature>
<gene>
    <name evidence="2" type="ORF">ESZ26_18945</name>
    <name evidence="3" type="ORF">ESZ27_18970</name>
</gene>
<dbReference type="Proteomes" id="UP000321525">
    <property type="component" value="Unassembled WGS sequence"/>
</dbReference>
<dbReference type="EMBL" id="VOLR01000068">
    <property type="protein sequence ID" value="TWX53170.1"/>
    <property type="molecule type" value="Genomic_DNA"/>
</dbReference>